<evidence type="ECO:0000256" key="1">
    <source>
        <dbReference type="SAM" id="SignalP"/>
    </source>
</evidence>
<dbReference type="Gene3D" id="3.40.720.10">
    <property type="entry name" value="Alkaline Phosphatase, subunit A"/>
    <property type="match status" value="1"/>
</dbReference>
<keyword evidence="1" id="KW-0732">Signal</keyword>
<evidence type="ECO:0000313" key="2">
    <source>
        <dbReference type="EMBL" id="MBC9798000.1"/>
    </source>
</evidence>
<feature type="signal peptide" evidence="1">
    <location>
        <begin position="1"/>
        <end position="22"/>
    </location>
</feature>
<proteinExistence type="predicted"/>
<evidence type="ECO:0000313" key="3">
    <source>
        <dbReference type="Proteomes" id="UP000653730"/>
    </source>
</evidence>
<dbReference type="RefSeq" id="WP_187967126.1">
    <property type="nucleotide sequence ID" value="NZ_JACVDC010000084.1"/>
</dbReference>
<dbReference type="GO" id="GO:0016787">
    <property type="term" value="F:hydrolase activity"/>
    <property type="evidence" value="ECO:0007669"/>
    <property type="project" value="UniProtKB-ARBA"/>
</dbReference>
<sequence length="426" mass="48089">MKLTKYLSAFLAAFFLCFTGKAESKSITDPSPSLQKTRKVVFIIVDGLSADMIENTSTPHLDAIAKQGGYTRAYVGGEKGGYSETPTISAVGYNSLLTGTWANKHNVWGNSIKAPNYNYPTIFSLLKKQYPEKKTAIFSTWLDNRTKLVGEGLPETGNIRLDYAYDGFELDTVQFPHDPQRKYIRNIDEKVATEAARYIKKQGPDLSWVYLEYTDDMGHKYGDSPQLTKAIAFEDRLIGMISGAVKHREKNYNEEWLFIITTDHGRTKETGHHHGGQSERERSTWIITNTSRVNEHFRKETPAIVDILPTMTSFLNINIPTAQAYELDGVSLIDQLSAVKLRAEIQNGQMILSWKSTGKHDNQTATIRIAETNNYKNGGKDTYRTLGEVPVKDETFKYDLKKPGSFYKIVLETPLNTLNTRVDISK</sequence>
<dbReference type="AlphaFoldDB" id="A0A926JUV8"/>
<dbReference type="SUPFAM" id="SSF53649">
    <property type="entry name" value="Alkaline phosphatase-like"/>
    <property type="match status" value="1"/>
</dbReference>
<gene>
    <name evidence="2" type="ORF">IBL28_18655</name>
</gene>
<dbReference type="Proteomes" id="UP000653730">
    <property type="component" value="Unassembled WGS sequence"/>
</dbReference>
<organism evidence="2 3">
    <name type="scientific">Sinomicrobium weinanense</name>
    <dbReference type="NCBI Taxonomy" id="2842200"/>
    <lineage>
        <taxon>Bacteria</taxon>
        <taxon>Pseudomonadati</taxon>
        <taxon>Bacteroidota</taxon>
        <taxon>Flavobacteriia</taxon>
        <taxon>Flavobacteriales</taxon>
        <taxon>Flavobacteriaceae</taxon>
        <taxon>Sinomicrobium</taxon>
    </lineage>
</organism>
<dbReference type="Pfam" id="PF01663">
    <property type="entry name" value="Phosphodiest"/>
    <property type="match status" value="1"/>
</dbReference>
<dbReference type="InterPro" id="IPR002591">
    <property type="entry name" value="Phosphodiest/P_Trfase"/>
</dbReference>
<dbReference type="PANTHER" id="PTHR10151">
    <property type="entry name" value="ECTONUCLEOTIDE PYROPHOSPHATASE/PHOSPHODIESTERASE"/>
    <property type="match status" value="1"/>
</dbReference>
<protein>
    <submittedName>
        <fullName evidence="2">Alkaline phosphatase family protein</fullName>
    </submittedName>
</protein>
<name>A0A926JUV8_9FLAO</name>
<comment type="caution">
    <text evidence="2">The sequence shown here is derived from an EMBL/GenBank/DDBJ whole genome shotgun (WGS) entry which is preliminary data.</text>
</comment>
<keyword evidence="3" id="KW-1185">Reference proteome</keyword>
<accession>A0A926JUV8</accession>
<dbReference type="PANTHER" id="PTHR10151:SF120">
    <property type="entry name" value="BIS(5'-ADENOSYL)-TRIPHOSPHATASE"/>
    <property type="match status" value="1"/>
</dbReference>
<dbReference type="InterPro" id="IPR017850">
    <property type="entry name" value="Alkaline_phosphatase_core_sf"/>
</dbReference>
<feature type="chain" id="PRO_5038009643" evidence="1">
    <location>
        <begin position="23"/>
        <end position="426"/>
    </location>
</feature>
<dbReference type="EMBL" id="JACVDC010000084">
    <property type="protein sequence ID" value="MBC9798000.1"/>
    <property type="molecule type" value="Genomic_DNA"/>
</dbReference>
<reference evidence="2 3" key="1">
    <citation type="submission" date="2020-09" db="EMBL/GenBank/DDBJ databases">
        <title>Sinomicrobium weinanense sp. nov., a halophilic bacteria isolated from saline-alkali soil.</title>
        <authorList>
            <person name="Wu P."/>
            <person name="Ren H."/>
            <person name="Mei Y."/>
            <person name="Liang Y."/>
            <person name="Chen Z."/>
        </authorList>
    </citation>
    <scope>NUCLEOTIDE SEQUENCE [LARGE SCALE GENOMIC DNA]</scope>
    <source>
        <strain evidence="2 3">FJxs</strain>
    </source>
</reference>